<feature type="repeat" description="TPR" evidence="3">
    <location>
        <begin position="344"/>
        <end position="377"/>
    </location>
</feature>
<dbReference type="Pfam" id="PF13414">
    <property type="entry name" value="TPR_11"/>
    <property type="match status" value="1"/>
</dbReference>
<keyword evidence="2 3" id="KW-0802">TPR repeat</keyword>
<accession>A0ABU1W515</accession>
<evidence type="ECO:0000256" key="1">
    <source>
        <dbReference type="ARBA" id="ARBA00022737"/>
    </source>
</evidence>
<evidence type="ECO:0000256" key="2">
    <source>
        <dbReference type="ARBA" id="ARBA00022803"/>
    </source>
</evidence>
<organism evidence="4 5">
    <name type="scientific">Rheinheimera soli</name>
    <dbReference type="NCBI Taxonomy" id="443616"/>
    <lineage>
        <taxon>Bacteria</taxon>
        <taxon>Pseudomonadati</taxon>
        <taxon>Pseudomonadota</taxon>
        <taxon>Gammaproteobacteria</taxon>
        <taxon>Chromatiales</taxon>
        <taxon>Chromatiaceae</taxon>
        <taxon>Rheinheimera</taxon>
    </lineage>
</organism>
<dbReference type="SMART" id="SM00028">
    <property type="entry name" value="TPR"/>
    <property type="match status" value="7"/>
</dbReference>
<dbReference type="Pfam" id="PF14559">
    <property type="entry name" value="TPR_19"/>
    <property type="match status" value="1"/>
</dbReference>
<dbReference type="InterPro" id="IPR052346">
    <property type="entry name" value="O-mannosyl-transferase_TMTC"/>
</dbReference>
<dbReference type="EMBL" id="JAVDWR010000030">
    <property type="protein sequence ID" value="MDR7123066.1"/>
    <property type="molecule type" value="Genomic_DNA"/>
</dbReference>
<feature type="repeat" description="TPR" evidence="3">
    <location>
        <begin position="74"/>
        <end position="107"/>
    </location>
</feature>
<name>A0ABU1W515_9GAMM</name>
<dbReference type="Proteomes" id="UP001257909">
    <property type="component" value="Unassembled WGS sequence"/>
</dbReference>
<sequence length="601" mass="68968">MFPTDPKSLMQKALMFYQTQQFEQALLLFQPLSQNFPKTAQVWHLKALTERKLDKTTASLHSFETALALDPSNHEVMNNFANLLKQLGEWSRALQLLQRSIQLQPGYFDAHYNAGLLLLQQLRPQDALPFLGRSVLLRPDHADALLAKVRAMEKLGQHDHAVIVLKDFLQEQPAKPQLWLMLVLLLRQQGNYSAALQNATLALHHNPQQRLLETEYATLLFLSGDTMTAQIKLQKLLSDSPTDLKLLHLLSDICWLSNEADPFSCYRLAMEQAPAETKLYNAYIQKLIKAGQLDEAEEVTDSYLELHNHSHALLFKGFLRRQANDLPSALSALTQVKDKQPPSAELRNELALCYLSLQNYSEAIAIYQSMVRDYPADQAWYAHLASAYKLAGQDRAYRQLYDFDRFIQIRPISLPFGFTSVAQFNQQLLQLVVQLHHNSCHPLEQSLRHGTQTEDHLFLRQEPLIQLLKQHITEQVRLYIESLPEDNGHPFLCRKAKDFLYTGAWSVRLNNSGFHKNHYHSEGWISGCYYIDVPDRVEQQGQGWIKFGQAEFHQALMMEPDFLIKPDAGVVVLFPSMMWHGTQPFSGSQYRVTVAFDLIPQ</sequence>
<dbReference type="InterPro" id="IPR012668">
    <property type="entry name" value="CHP02466"/>
</dbReference>
<comment type="caution">
    <text evidence="4">The sequence shown here is derived from an EMBL/GenBank/DDBJ whole genome shotgun (WGS) entry which is preliminary data.</text>
</comment>
<dbReference type="Pfam" id="PF13759">
    <property type="entry name" value="2OG-FeII_Oxy_5"/>
    <property type="match status" value="1"/>
</dbReference>
<dbReference type="RefSeq" id="WP_310281886.1">
    <property type="nucleotide sequence ID" value="NZ_JAVDWR010000030.1"/>
</dbReference>
<dbReference type="Gene3D" id="1.25.40.10">
    <property type="entry name" value="Tetratricopeptide repeat domain"/>
    <property type="match status" value="2"/>
</dbReference>
<gene>
    <name evidence="4" type="ORF">J2W69_004049</name>
</gene>
<evidence type="ECO:0000313" key="4">
    <source>
        <dbReference type="EMBL" id="MDR7123066.1"/>
    </source>
</evidence>
<proteinExistence type="predicted"/>
<dbReference type="InterPro" id="IPR011990">
    <property type="entry name" value="TPR-like_helical_dom_sf"/>
</dbReference>
<dbReference type="PANTHER" id="PTHR44227">
    <property type="match status" value="1"/>
</dbReference>
<keyword evidence="5" id="KW-1185">Reference proteome</keyword>
<dbReference type="InterPro" id="IPR019734">
    <property type="entry name" value="TPR_rpt"/>
</dbReference>
<protein>
    <submittedName>
        <fullName evidence="4">Tetratricopeptide (TPR) repeat protein</fullName>
    </submittedName>
</protein>
<feature type="repeat" description="TPR" evidence="3">
    <location>
        <begin position="40"/>
        <end position="73"/>
    </location>
</feature>
<keyword evidence="1" id="KW-0677">Repeat</keyword>
<dbReference type="Pfam" id="PF13181">
    <property type="entry name" value="TPR_8"/>
    <property type="match status" value="1"/>
</dbReference>
<dbReference type="PROSITE" id="PS50005">
    <property type="entry name" value="TPR"/>
    <property type="match status" value="3"/>
</dbReference>
<reference evidence="4 5" key="1">
    <citation type="submission" date="2023-07" db="EMBL/GenBank/DDBJ databases">
        <title>Sorghum-associated microbial communities from plants grown in Nebraska, USA.</title>
        <authorList>
            <person name="Schachtman D."/>
        </authorList>
    </citation>
    <scope>NUCLEOTIDE SEQUENCE [LARGE SCALE GENOMIC DNA]</scope>
    <source>
        <strain evidence="4 5">4138</strain>
    </source>
</reference>
<dbReference type="Gene3D" id="2.60.120.620">
    <property type="entry name" value="q2cbj1_9rhob like domain"/>
    <property type="match status" value="1"/>
</dbReference>
<dbReference type="SUPFAM" id="SSF48452">
    <property type="entry name" value="TPR-like"/>
    <property type="match status" value="2"/>
</dbReference>
<dbReference type="PANTHER" id="PTHR44227:SF3">
    <property type="entry name" value="PROTEIN O-MANNOSYL-TRANSFERASE TMTC4"/>
    <property type="match status" value="1"/>
</dbReference>
<evidence type="ECO:0000256" key="3">
    <source>
        <dbReference type="PROSITE-ProRule" id="PRU00339"/>
    </source>
</evidence>
<evidence type="ECO:0000313" key="5">
    <source>
        <dbReference type="Proteomes" id="UP001257909"/>
    </source>
</evidence>